<dbReference type="AlphaFoldDB" id="A0A5J4WQB1"/>
<comment type="caution">
    <text evidence="1">The sequence shown here is derived from an EMBL/GenBank/DDBJ whole genome shotgun (WGS) entry which is preliminary data.</text>
</comment>
<dbReference type="Proteomes" id="UP000324800">
    <property type="component" value="Unassembled WGS sequence"/>
</dbReference>
<proteinExistence type="predicted"/>
<sequence>MQLSNSVNSSYSYDVHDTLVLSLLLSPQGIVIHLVLSDSTHIVITFSSKIPSKFIRQSEISVIDAGLRTIANHLGIIFEFGQGKRESIVKLHPKRDYCEDDEPSLSICKERIMRFKQ</sequence>
<organism evidence="1 2">
    <name type="scientific">Streblomastix strix</name>
    <dbReference type="NCBI Taxonomy" id="222440"/>
    <lineage>
        <taxon>Eukaryota</taxon>
        <taxon>Metamonada</taxon>
        <taxon>Preaxostyla</taxon>
        <taxon>Oxymonadida</taxon>
        <taxon>Streblomastigidae</taxon>
        <taxon>Streblomastix</taxon>
    </lineage>
</organism>
<dbReference type="EMBL" id="SNRW01001244">
    <property type="protein sequence ID" value="KAA6397160.1"/>
    <property type="molecule type" value="Genomic_DNA"/>
</dbReference>
<gene>
    <name evidence="1" type="ORF">EZS28_007311</name>
</gene>
<evidence type="ECO:0000313" key="2">
    <source>
        <dbReference type="Proteomes" id="UP000324800"/>
    </source>
</evidence>
<reference evidence="1 2" key="1">
    <citation type="submission" date="2019-03" db="EMBL/GenBank/DDBJ databases">
        <title>Single cell metagenomics reveals metabolic interactions within the superorganism composed of flagellate Streblomastix strix and complex community of Bacteroidetes bacteria on its surface.</title>
        <authorList>
            <person name="Treitli S.C."/>
            <person name="Kolisko M."/>
            <person name="Husnik F."/>
            <person name="Keeling P."/>
            <person name="Hampl V."/>
        </authorList>
    </citation>
    <scope>NUCLEOTIDE SEQUENCE [LARGE SCALE GENOMIC DNA]</scope>
    <source>
        <strain evidence="1">ST1C</strain>
    </source>
</reference>
<evidence type="ECO:0000313" key="1">
    <source>
        <dbReference type="EMBL" id="KAA6397160.1"/>
    </source>
</evidence>
<protein>
    <submittedName>
        <fullName evidence="1">Uncharacterized protein</fullName>
    </submittedName>
</protein>
<accession>A0A5J4WQB1</accession>
<name>A0A5J4WQB1_9EUKA</name>